<feature type="domain" description="HTH araC/xylS-type" evidence="3">
    <location>
        <begin position="228"/>
        <end position="326"/>
    </location>
</feature>
<gene>
    <name evidence="4" type="ORF">IE877_09480</name>
</gene>
<evidence type="ECO:0000259" key="3">
    <source>
        <dbReference type="PROSITE" id="PS01124"/>
    </source>
</evidence>
<dbReference type="RefSeq" id="WP_192374505.1">
    <property type="nucleotide sequence ID" value="NZ_CAJHIV010000001.1"/>
</dbReference>
<accession>A0ABR9CZ16</accession>
<evidence type="ECO:0000256" key="1">
    <source>
        <dbReference type="ARBA" id="ARBA00023015"/>
    </source>
</evidence>
<dbReference type="InterPro" id="IPR009057">
    <property type="entry name" value="Homeodomain-like_sf"/>
</dbReference>
<protein>
    <submittedName>
        <fullName evidence="4">Helix-turn-helix transcriptional regulator</fullName>
    </submittedName>
</protein>
<keyword evidence="2" id="KW-0804">Transcription</keyword>
<evidence type="ECO:0000313" key="5">
    <source>
        <dbReference type="Proteomes" id="UP000652176"/>
    </source>
</evidence>
<comment type="caution">
    <text evidence="4">The sequence shown here is derived from an EMBL/GenBank/DDBJ whole genome shotgun (WGS) entry which is preliminary data.</text>
</comment>
<evidence type="ECO:0000313" key="4">
    <source>
        <dbReference type="EMBL" id="MBD9356119.1"/>
    </source>
</evidence>
<dbReference type="InterPro" id="IPR001387">
    <property type="entry name" value="Cro/C1-type_HTH"/>
</dbReference>
<dbReference type="EMBL" id="JACXSS010000001">
    <property type="protein sequence ID" value="MBD9356119.1"/>
    <property type="molecule type" value="Genomic_DNA"/>
</dbReference>
<dbReference type="SUPFAM" id="SSF46689">
    <property type="entry name" value="Homeodomain-like"/>
    <property type="match status" value="2"/>
</dbReference>
<dbReference type="PROSITE" id="PS01124">
    <property type="entry name" value="HTH_ARAC_FAMILY_2"/>
    <property type="match status" value="1"/>
</dbReference>
<organism evidence="4 5">
    <name type="scientific">Methylomonas albis</name>
    <dbReference type="NCBI Taxonomy" id="1854563"/>
    <lineage>
        <taxon>Bacteria</taxon>
        <taxon>Pseudomonadati</taxon>
        <taxon>Pseudomonadota</taxon>
        <taxon>Gammaproteobacteria</taxon>
        <taxon>Methylococcales</taxon>
        <taxon>Methylococcaceae</taxon>
        <taxon>Methylomonas</taxon>
    </lineage>
</organism>
<dbReference type="SMART" id="SM00342">
    <property type="entry name" value="HTH_ARAC"/>
    <property type="match status" value="1"/>
</dbReference>
<keyword evidence="1" id="KW-0805">Transcription regulation</keyword>
<dbReference type="PANTHER" id="PTHR47893">
    <property type="entry name" value="REGULATORY PROTEIN PCHR"/>
    <property type="match status" value="1"/>
</dbReference>
<dbReference type="Gene3D" id="1.10.10.60">
    <property type="entry name" value="Homeodomain-like"/>
    <property type="match status" value="1"/>
</dbReference>
<keyword evidence="5" id="KW-1185">Reference proteome</keyword>
<proteinExistence type="predicted"/>
<dbReference type="Proteomes" id="UP000652176">
    <property type="component" value="Unassembled WGS sequence"/>
</dbReference>
<evidence type="ECO:0000256" key="2">
    <source>
        <dbReference type="ARBA" id="ARBA00023163"/>
    </source>
</evidence>
<name>A0ABR9CZ16_9GAMM</name>
<dbReference type="Pfam" id="PF12833">
    <property type="entry name" value="HTH_18"/>
    <property type="match status" value="1"/>
</dbReference>
<dbReference type="CDD" id="cd00093">
    <property type="entry name" value="HTH_XRE"/>
    <property type="match status" value="1"/>
</dbReference>
<dbReference type="PANTHER" id="PTHR47893:SF1">
    <property type="entry name" value="REGULATORY PROTEIN PCHR"/>
    <property type="match status" value="1"/>
</dbReference>
<reference evidence="4 5" key="1">
    <citation type="submission" date="2020-09" db="EMBL/GenBank/DDBJ databases">
        <title>Methylomonas albis sp. nov. and Methylomonas fluvii sp. nov.: Two cold-adapted methanotrophs from the River Elbe and an amended description of Methylovulum psychrotolerans strain Eb1.</title>
        <authorList>
            <person name="Bussmann I.K."/>
            <person name="Klings K.-W."/>
            <person name="Warnstedt J."/>
            <person name="Hoppert M."/>
            <person name="Saborowski A."/>
            <person name="Horn F."/>
            <person name="Liebner S."/>
        </authorList>
    </citation>
    <scope>NUCLEOTIDE SEQUENCE [LARGE SCALE GENOMIC DNA]</scope>
    <source>
        <strain evidence="4 5">EbA</strain>
    </source>
</reference>
<dbReference type="InterPro" id="IPR018060">
    <property type="entry name" value="HTH_AraC"/>
</dbReference>
<sequence>MNRLTTIRSYKIDCSDRSGFDQDYAGDVSATPPSNGIPFVSGRSQELQLQPDLSLYASDVCDEQDVEVSGILQPGLLVVLPLAGEADVTYGDQRFLLGNRDNEGNGLVLSLTQRDRFSRRLIRGTRRRVVSLAFGSRWLSKHEDLLAAYPVLESLRGNHLAVQHWRLSAHLRLLAGSVFELCAVNTPLMGLRLESRCLDIVAEVLAGLTDVNPASERTLRPRERRRLAEFRAFLDSGAGDDWSMQALAERIGMSPSTLQRYFRLYTGNSVFAYQRRRLLEQARIALEQEGISVSDAAQLAGYTSAANFATAFRRQFGMQPGILRLHR</sequence>
<dbReference type="InterPro" id="IPR053142">
    <property type="entry name" value="PchR_regulatory_protein"/>
</dbReference>